<sequence length="296" mass="33240">MKWPLLSPARRNADIPLYNRYYLHAPKASHADPVIVMGTEVEADALLAFLQDKNRAGGTLLTTAHTLIRATALALVRYPEMNSRVVGRRIYRFSEIAIRMGFFHRKANEIDLLLIASADKKSLEKIAAEVWQRLVEAARGSGARDRDLARMRKVPAFLFRQGLRFYGLLDRHFHLPAVSRLDELRRGGVMVNDLSHSGAPPMRMYKPSRFADGSDSLNLTLGPVETKLVMRDGKPVEVRVMPLFLRADHRLADAYQIGRFLAAVREGLQEPGRLEMSDPAAMSSSPLPSGERSRTK</sequence>
<evidence type="ECO:0000313" key="3">
    <source>
        <dbReference type="EMBL" id="AEI07361.1"/>
    </source>
</evidence>
<dbReference type="Gene3D" id="3.30.559.10">
    <property type="entry name" value="Chloramphenicol acetyltransferase-like domain"/>
    <property type="match status" value="1"/>
</dbReference>
<dbReference type="InterPro" id="IPR001078">
    <property type="entry name" value="2-oxoacid_DH_actylTfrase"/>
</dbReference>
<organism evidence="3 4">
    <name type="scientific">Afipia carboxidovorans (strain ATCC 49405 / DSM 1227 / KCTC 32145 / OM5)</name>
    <name type="common">Oligotropha carboxidovorans</name>
    <dbReference type="NCBI Taxonomy" id="504832"/>
    <lineage>
        <taxon>Bacteria</taxon>
        <taxon>Pseudomonadati</taxon>
        <taxon>Pseudomonadota</taxon>
        <taxon>Alphaproteobacteria</taxon>
        <taxon>Hyphomicrobiales</taxon>
        <taxon>Nitrobacteraceae</taxon>
        <taxon>Afipia</taxon>
    </lineage>
</organism>
<dbReference type="eggNOG" id="COG0508">
    <property type="taxonomic scope" value="Bacteria"/>
</dbReference>
<dbReference type="InterPro" id="IPR023213">
    <property type="entry name" value="CAT-like_dom_sf"/>
</dbReference>
<evidence type="ECO:0000256" key="1">
    <source>
        <dbReference type="SAM" id="MobiDB-lite"/>
    </source>
</evidence>
<dbReference type="OrthoDB" id="8265868at2"/>
<dbReference type="HOGENOM" id="CLU_989144_0_0_5"/>
<gene>
    <name evidence="3" type="ordered locus">OCA5_c26660</name>
</gene>
<evidence type="ECO:0000313" key="4">
    <source>
        <dbReference type="Proteomes" id="UP000007730"/>
    </source>
</evidence>
<dbReference type="KEGG" id="ocg:OCA5_c26660"/>
<protein>
    <recommendedName>
        <fullName evidence="2">2-oxoacid dehydrogenase acyltransferase catalytic domain-containing protein</fullName>
    </recommendedName>
</protein>
<evidence type="ECO:0000259" key="2">
    <source>
        <dbReference type="Pfam" id="PF00198"/>
    </source>
</evidence>
<name>F8BUK4_AFIC5</name>
<dbReference type="AlphaFoldDB" id="F8BUK4"/>
<dbReference type="PATRIC" id="fig|504832.7.peg.2818"/>
<dbReference type="SUPFAM" id="SSF52777">
    <property type="entry name" value="CoA-dependent acyltransferases"/>
    <property type="match status" value="1"/>
</dbReference>
<reference evidence="3 4" key="1">
    <citation type="journal article" date="2011" name="J. Bacteriol.">
        <title>Complete genome sequences of the chemolithoautotrophic Oligotropha carboxidovorans strains OM4 and OM5.</title>
        <authorList>
            <person name="Volland S."/>
            <person name="Rachinger M."/>
            <person name="Strittmatter A."/>
            <person name="Daniel R."/>
            <person name="Gottschalk G."/>
            <person name="Meyer O."/>
        </authorList>
    </citation>
    <scope>NUCLEOTIDE SEQUENCE [LARGE SCALE GENOMIC DNA]</scope>
    <source>
        <strain evidence="4">ATCC 49405 / DSM 1227 / KCTC 32145 / OM5</strain>
    </source>
</reference>
<dbReference type="GO" id="GO:0016746">
    <property type="term" value="F:acyltransferase activity"/>
    <property type="evidence" value="ECO:0007669"/>
    <property type="project" value="InterPro"/>
</dbReference>
<dbReference type="Proteomes" id="UP000007730">
    <property type="component" value="Chromosome"/>
</dbReference>
<dbReference type="Pfam" id="PF00198">
    <property type="entry name" value="2-oxoacid_dh"/>
    <property type="match status" value="2"/>
</dbReference>
<dbReference type="STRING" id="504832.OCA5_c26660"/>
<feature type="domain" description="2-oxoacid dehydrogenase acyltransferase catalytic" evidence="2">
    <location>
        <begin position="220"/>
        <end position="274"/>
    </location>
</feature>
<keyword evidence="4" id="KW-1185">Reference proteome</keyword>
<dbReference type="EMBL" id="CP002826">
    <property type="protein sequence ID" value="AEI07361.1"/>
    <property type="molecule type" value="Genomic_DNA"/>
</dbReference>
<feature type="domain" description="2-oxoacid dehydrogenase acyltransferase catalytic" evidence="2">
    <location>
        <begin position="32"/>
        <end position="147"/>
    </location>
</feature>
<dbReference type="RefSeq" id="WP_013913270.1">
    <property type="nucleotide sequence ID" value="NC_011386.1"/>
</dbReference>
<proteinExistence type="predicted"/>
<feature type="region of interest" description="Disordered" evidence="1">
    <location>
        <begin position="272"/>
        <end position="296"/>
    </location>
</feature>
<accession>F8BUK4</accession>